<keyword evidence="2" id="KW-1185">Reference proteome</keyword>
<sequence length="129" mass="15163">MASKQTEEIQRKLAVLAYLRANAPAQSLLFAGVERYRLLEWLFFRGDESVGADAHVVQKALDKLISKLGRFLEMIGDLTWEEVFLKAYDELIGKETKLWVQDWIREQRMKKTQALEDMRKLQLQDPFLF</sequence>
<name>A0A6G1D8Z9_9ORYZ</name>
<accession>A0A6G1D8Z9</accession>
<dbReference type="AlphaFoldDB" id="A0A6G1D8Z9"/>
<gene>
    <name evidence="1" type="ORF">E2562_032246</name>
</gene>
<evidence type="ECO:0000313" key="2">
    <source>
        <dbReference type="Proteomes" id="UP000479710"/>
    </source>
</evidence>
<proteinExistence type="predicted"/>
<dbReference type="GO" id="GO:0051011">
    <property type="term" value="F:microtubule minus-end binding"/>
    <property type="evidence" value="ECO:0007669"/>
    <property type="project" value="InterPro"/>
</dbReference>
<dbReference type="EMBL" id="SPHZ02000007">
    <property type="protein sequence ID" value="KAF0909198.1"/>
    <property type="molecule type" value="Genomic_DNA"/>
</dbReference>
<evidence type="ECO:0000313" key="1">
    <source>
        <dbReference type="EMBL" id="KAF0909198.1"/>
    </source>
</evidence>
<dbReference type="Proteomes" id="UP000479710">
    <property type="component" value="Unassembled WGS sequence"/>
</dbReference>
<protein>
    <submittedName>
        <fullName evidence="1">Uncharacterized protein</fullName>
    </submittedName>
</protein>
<dbReference type="InterPro" id="IPR010604">
    <property type="entry name" value="Plant_AUG7"/>
</dbReference>
<dbReference type="Pfam" id="PF06694">
    <property type="entry name" value="Plant_NMP1"/>
    <property type="match status" value="1"/>
</dbReference>
<reference evidence="1 2" key="1">
    <citation type="submission" date="2019-11" db="EMBL/GenBank/DDBJ databases">
        <title>Whole genome sequence of Oryza granulata.</title>
        <authorList>
            <person name="Li W."/>
        </authorList>
    </citation>
    <scope>NUCLEOTIDE SEQUENCE [LARGE SCALE GENOMIC DNA]</scope>
    <source>
        <strain evidence="2">cv. Menghai</strain>
        <tissue evidence="1">Leaf</tissue>
    </source>
</reference>
<comment type="caution">
    <text evidence="1">The sequence shown here is derived from an EMBL/GenBank/DDBJ whole genome shotgun (WGS) entry which is preliminary data.</text>
</comment>
<organism evidence="1 2">
    <name type="scientific">Oryza meyeriana var. granulata</name>
    <dbReference type="NCBI Taxonomy" id="110450"/>
    <lineage>
        <taxon>Eukaryota</taxon>
        <taxon>Viridiplantae</taxon>
        <taxon>Streptophyta</taxon>
        <taxon>Embryophyta</taxon>
        <taxon>Tracheophyta</taxon>
        <taxon>Spermatophyta</taxon>
        <taxon>Magnoliopsida</taxon>
        <taxon>Liliopsida</taxon>
        <taxon>Poales</taxon>
        <taxon>Poaceae</taxon>
        <taxon>BOP clade</taxon>
        <taxon>Oryzoideae</taxon>
        <taxon>Oryzeae</taxon>
        <taxon>Oryzinae</taxon>
        <taxon>Oryza</taxon>
        <taxon>Oryza meyeriana</taxon>
    </lineage>
</organism>